<dbReference type="Proteomes" id="UP001153076">
    <property type="component" value="Unassembled WGS sequence"/>
</dbReference>
<feature type="compositionally biased region" description="Basic and acidic residues" evidence="1">
    <location>
        <begin position="518"/>
        <end position="535"/>
    </location>
</feature>
<dbReference type="AlphaFoldDB" id="A0A9Q1QRG6"/>
<feature type="compositionally biased region" description="Basic and acidic residues" evidence="1">
    <location>
        <begin position="25"/>
        <end position="36"/>
    </location>
</feature>
<sequence>MGSSTEGTVSMVDESCEAVGGSSSKGEDAEEVHADSAEGSGKGKSRKRRREPTMEGRRWRRKPTGYGFMFDKEGRGLRGIVPVSMRERCTLEKIYKFNKTLEPYQKEVIEGTILKPILEYRPFSMQRELTVAPVKPWVLRRKASRLARRLFSVYDVALFTGLPVTGKIVEFGEDDLFTTELARMVRLHMAQYVTEKSDNLKSEKGRKRPVFRNYIKVMKKLLDANKEPKKLELWLSLYAWRVMSGLCSQEPLTELHGLCRSTWRTFAECANMHGRKRYDAFQLVEGIKESEVIPVLRPWEEEMLLPTIRAFMNTDGFRDYILDLEGVLSYEEHLQRAREELRAEKGKHVDTLRMLEFWKSRAHELEARLKRCAEPDAQPNTRHQPGGDVGVDIQSGSECLAGAVTDVAEASVHEISLGKGADKDATCETAADIPGGTVHRSPQENSSSRCRRLGSQMRRTGPMPRRRGDTAATDDSGMESLHHAPPTAANTAAADDEACVQPPVDDSGHRVITLEQAGDIKGETERTSPDADDVVHGSSFTDPTRLSGARKSKKEMKDGVTGTNEPAAMDDPAEGSVDPPILDMQPLSVEGSGIDPSVEELNKMKLTKKVLARYISAPLSATEMELVTKVRSRFKGVRLNAR</sequence>
<gene>
    <name evidence="2" type="ORF">Cgig2_005632</name>
</gene>
<protein>
    <submittedName>
        <fullName evidence="2">Uncharacterized protein</fullName>
    </submittedName>
</protein>
<proteinExistence type="predicted"/>
<name>A0A9Q1QRG6_9CARY</name>
<organism evidence="2 3">
    <name type="scientific">Carnegiea gigantea</name>
    <dbReference type="NCBI Taxonomy" id="171969"/>
    <lineage>
        <taxon>Eukaryota</taxon>
        <taxon>Viridiplantae</taxon>
        <taxon>Streptophyta</taxon>
        <taxon>Embryophyta</taxon>
        <taxon>Tracheophyta</taxon>
        <taxon>Spermatophyta</taxon>
        <taxon>Magnoliopsida</taxon>
        <taxon>eudicotyledons</taxon>
        <taxon>Gunneridae</taxon>
        <taxon>Pentapetalae</taxon>
        <taxon>Caryophyllales</taxon>
        <taxon>Cactineae</taxon>
        <taxon>Cactaceae</taxon>
        <taxon>Cactoideae</taxon>
        <taxon>Echinocereeae</taxon>
        <taxon>Carnegiea</taxon>
    </lineage>
</organism>
<dbReference type="OrthoDB" id="723791at2759"/>
<reference evidence="2" key="1">
    <citation type="submission" date="2022-04" db="EMBL/GenBank/DDBJ databases">
        <title>Carnegiea gigantea Genome sequencing and assembly v2.</title>
        <authorList>
            <person name="Copetti D."/>
            <person name="Sanderson M.J."/>
            <person name="Burquez A."/>
            <person name="Wojciechowski M.F."/>
        </authorList>
    </citation>
    <scope>NUCLEOTIDE SEQUENCE</scope>
    <source>
        <strain evidence="2">SGP5-SGP5p</strain>
        <tissue evidence="2">Aerial part</tissue>
    </source>
</reference>
<evidence type="ECO:0000313" key="3">
    <source>
        <dbReference type="Proteomes" id="UP001153076"/>
    </source>
</evidence>
<evidence type="ECO:0000313" key="2">
    <source>
        <dbReference type="EMBL" id="KAJ8449610.1"/>
    </source>
</evidence>
<feature type="region of interest" description="Disordered" evidence="1">
    <location>
        <begin position="373"/>
        <end position="394"/>
    </location>
</feature>
<feature type="region of interest" description="Disordered" evidence="1">
    <location>
        <begin position="1"/>
        <end position="58"/>
    </location>
</feature>
<accession>A0A9Q1QRG6</accession>
<feature type="compositionally biased region" description="Low complexity" evidence="1">
    <location>
        <begin position="484"/>
        <end position="493"/>
    </location>
</feature>
<keyword evidence="3" id="KW-1185">Reference proteome</keyword>
<comment type="caution">
    <text evidence="2">The sequence shown here is derived from an EMBL/GenBank/DDBJ whole genome shotgun (WGS) entry which is preliminary data.</text>
</comment>
<dbReference type="EMBL" id="JAKOGI010000020">
    <property type="protein sequence ID" value="KAJ8449610.1"/>
    <property type="molecule type" value="Genomic_DNA"/>
</dbReference>
<evidence type="ECO:0000256" key="1">
    <source>
        <dbReference type="SAM" id="MobiDB-lite"/>
    </source>
</evidence>
<feature type="region of interest" description="Disordered" evidence="1">
    <location>
        <begin position="431"/>
        <end position="576"/>
    </location>
</feature>